<dbReference type="AlphaFoldDB" id="A0A7W9ZIR6"/>
<proteinExistence type="predicted"/>
<accession>A0A7W9ZIR6</accession>
<evidence type="ECO:0000313" key="2">
    <source>
        <dbReference type="Proteomes" id="UP000544872"/>
    </source>
</evidence>
<sequence>MSAVSGDSSLSRFFPVSAAGQWSGVGPVPSLVPVLAAEAEAAGRVVRVAADVANRGLDVWVEVFRCGEILTAATLQAMRDSFRALQAGITGAPAGSEAVSPGLYPVELCWTVAEASALPYRDALGRISVRLAPSD</sequence>
<reference evidence="1 2" key="1">
    <citation type="submission" date="2020-08" db="EMBL/GenBank/DDBJ databases">
        <title>Genomic Encyclopedia of Type Strains, Phase IV (KMG-IV): sequencing the most valuable type-strain genomes for metagenomic binning, comparative biology and taxonomic classification.</title>
        <authorList>
            <person name="Goeker M."/>
        </authorList>
    </citation>
    <scope>NUCLEOTIDE SEQUENCE [LARGE SCALE GENOMIC DNA]</scope>
    <source>
        <strain evidence="1 2">DSM 11590</strain>
    </source>
</reference>
<organism evidence="1 2">
    <name type="scientific">Novispirillum itersonii</name>
    <name type="common">Aquaspirillum itersonii</name>
    <dbReference type="NCBI Taxonomy" id="189"/>
    <lineage>
        <taxon>Bacteria</taxon>
        <taxon>Pseudomonadati</taxon>
        <taxon>Pseudomonadota</taxon>
        <taxon>Alphaproteobacteria</taxon>
        <taxon>Rhodospirillales</taxon>
        <taxon>Novispirillaceae</taxon>
        <taxon>Novispirillum</taxon>
    </lineage>
</organism>
<dbReference type="RefSeq" id="WP_184265748.1">
    <property type="nucleotide sequence ID" value="NZ_JACIIX010000018.1"/>
</dbReference>
<gene>
    <name evidence="1" type="ORF">FHS48_003664</name>
</gene>
<name>A0A7W9ZIR6_NOVIT</name>
<keyword evidence="2" id="KW-1185">Reference proteome</keyword>
<dbReference type="EMBL" id="JACIIX010000018">
    <property type="protein sequence ID" value="MBB6212215.1"/>
    <property type="molecule type" value="Genomic_DNA"/>
</dbReference>
<protein>
    <submittedName>
        <fullName evidence="1">Uncharacterized protein</fullName>
    </submittedName>
</protein>
<comment type="caution">
    <text evidence="1">The sequence shown here is derived from an EMBL/GenBank/DDBJ whole genome shotgun (WGS) entry which is preliminary data.</text>
</comment>
<dbReference type="Proteomes" id="UP000544872">
    <property type="component" value="Unassembled WGS sequence"/>
</dbReference>
<evidence type="ECO:0000313" key="1">
    <source>
        <dbReference type="EMBL" id="MBB6212215.1"/>
    </source>
</evidence>